<accession>A0ABW2XP14</accession>
<dbReference type="Gene3D" id="1.20.810.10">
    <property type="entry name" value="Cytochrome Bc1 Complex, Chain C"/>
    <property type="match status" value="1"/>
</dbReference>
<feature type="transmembrane region" description="Helical" evidence="7">
    <location>
        <begin position="212"/>
        <end position="237"/>
    </location>
</feature>
<feature type="transmembrane region" description="Helical" evidence="7">
    <location>
        <begin position="115"/>
        <end position="134"/>
    </location>
</feature>
<feature type="compositionally biased region" description="Basic and acidic residues" evidence="6">
    <location>
        <begin position="501"/>
        <end position="516"/>
    </location>
</feature>
<dbReference type="PROSITE" id="PS51002">
    <property type="entry name" value="CYTB_NTER"/>
    <property type="match status" value="1"/>
</dbReference>
<reference evidence="10" key="1">
    <citation type="journal article" date="2019" name="Int. J. Syst. Evol. Microbiol.">
        <title>The Global Catalogue of Microorganisms (GCM) 10K type strain sequencing project: providing services to taxonomists for standard genome sequencing and annotation.</title>
        <authorList>
            <consortium name="The Broad Institute Genomics Platform"/>
            <consortium name="The Broad Institute Genome Sequencing Center for Infectious Disease"/>
            <person name="Wu L."/>
            <person name="Ma J."/>
        </authorList>
    </citation>
    <scope>NUCLEOTIDE SEQUENCE [LARGE SCALE GENOMIC DNA]</scope>
    <source>
        <strain evidence="10">JCM 9371</strain>
    </source>
</reference>
<dbReference type="SUPFAM" id="SSF81342">
    <property type="entry name" value="Transmembrane di-heme cytochromes"/>
    <property type="match status" value="1"/>
</dbReference>
<evidence type="ECO:0000313" key="9">
    <source>
        <dbReference type="EMBL" id="MFD0687490.1"/>
    </source>
</evidence>
<feature type="transmembrane region" description="Helical" evidence="7">
    <location>
        <begin position="178"/>
        <end position="200"/>
    </location>
</feature>
<dbReference type="Pfam" id="PF13631">
    <property type="entry name" value="Cytochrom_B_N_2"/>
    <property type="match status" value="1"/>
</dbReference>
<evidence type="ECO:0000313" key="10">
    <source>
        <dbReference type="Proteomes" id="UP001597063"/>
    </source>
</evidence>
<dbReference type="EMBL" id="JBHTGP010000012">
    <property type="protein sequence ID" value="MFD0687490.1"/>
    <property type="molecule type" value="Genomic_DNA"/>
</dbReference>
<organism evidence="9 10">
    <name type="scientific">Actinomadura fibrosa</name>
    <dbReference type="NCBI Taxonomy" id="111802"/>
    <lineage>
        <taxon>Bacteria</taxon>
        <taxon>Bacillati</taxon>
        <taxon>Actinomycetota</taxon>
        <taxon>Actinomycetes</taxon>
        <taxon>Streptosporangiales</taxon>
        <taxon>Thermomonosporaceae</taxon>
        <taxon>Actinomadura</taxon>
    </lineage>
</organism>
<name>A0ABW2XP14_9ACTN</name>
<dbReference type="InterPro" id="IPR005797">
    <property type="entry name" value="Cyt_b/b6_N"/>
</dbReference>
<feature type="transmembrane region" description="Helical" evidence="7">
    <location>
        <begin position="327"/>
        <end position="356"/>
    </location>
</feature>
<feature type="transmembrane region" description="Helical" evidence="7">
    <location>
        <begin position="50"/>
        <end position="69"/>
    </location>
</feature>
<keyword evidence="7" id="KW-0812">Transmembrane</keyword>
<dbReference type="RefSeq" id="WP_378323643.1">
    <property type="nucleotide sequence ID" value="NZ_JBHTGP010000012.1"/>
</dbReference>
<dbReference type="Proteomes" id="UP001597063">
    <property type="component" value="Unassembled WGS sequence"/>
</dbReference>
<evidence type="ECO:0000256" key="3">
    <source>
        <dbReference type="ARBA" id="ARBA00016116"/>
    </source>
</evidence>
<feature type="compositionally biased region" description="Pro residues" evidence="6">
    <location>
        <begin position="482"/>
        <end position="491"/>
    </location>
</feature>
<feature type="transmembrane region" description="Helical" evidence="7">
    <location>
        <begin position="408"/>
        <end position="432"/>
    </location>
</feature>
<proteinExistence type="predicted"/>
<feature type="transmembrane region" description="Helical" evidence="7">
    <location>
        <begin position="376"/>
        <end position="396"/>
    </location>
</feature>
<comment type="cofactor">
    <cofactor evidence="1">
        <name>heme</name>
        <dbReference type="ChEBI" id="CHEBI:30413"/>
    </cofactor>
</comment>
<evidence type="ECO:0000256" key="7">
    <source>
        <dbReference type="SAM" id="Phobius"/>
    </source>
</evidence>
<feature type="transmembrane region" description="Helical" evidence="7">
    <location>
        <begin position="146"/>
        <end position="166"/>
    </location>
</feature>
<dbReference type="InterPro" id="IPR016174">
    <property type="entry name" value="Di-haem_cyt_TM"/>
</dbReference>
<evidence type="ECO:0000256" key="1">
    <source>
        <dbReference type="ARBA" id="ARBA00001971"/>
    </source>
</evidence>
<evidence type="ECO:0000256" key="5">
    <source>
        <dbReference type="ARBA" id="ARBA00029568"/>
    </source>
</evidence>
<comment type="caution">
    <text evidence="9">The sequence shown here is derived from an EMBL/GenBank/DDBJ whole genome shotgun (WGS) entry which is preliminary data.</text>
</comment>
<dbReference type="EC" id="7.1.1.8" evidence="2"/>
<keyword evidence="7" id="KW-1133">Transmembrane helix</keyword>
<feature type="transmembrane region" description="Helical" evidence="7">
    <location>
        <begin position="258"/>
        <end position="286"/>
    </location>
</feature>
<feature type="region of interest" description="Disordered" evidence="6">
    <location>
        <begin position="466"/>
        <end position="516"/>
    </location>
</feature>
<feature type="compositionally biased region" description="Basic and acidic residues" evidence="6">
    <location>
        <begin position="466"/>
        <end position="480"/>
    </location>
</feature>
<keyword evidence="7" id="KW-0472">Membrane</keyword>
<dbReference type="PANTHER" id="PTHR19271">
    <property type="entry name" value="CYTOCHROME B"/>
    <property type="match status" value="1"/>
</dbReference>
<comment type="catalytic activity">
    <reaction evidence="4">
        <text>a quinol + 2 Fe(III)-[cytochrome c](out) = a quinone + 2 Fe(II)-[cytochrome c](out) + 2 H(+)(out)</text>
        <dbReference type="Rhea" id="RHEA:11484"/>
        <dbReference type="Rhea" id="RHEA-COMP:10350"/>
        <dbReference type="Rhea" id="RHEA-COMP:14399"/>
        <dbReference type="ChEBI" id="CHEBI:15378"/>
        <dbReference type="ChEBI" id="CHEBI:24646"/>
        <dbReference type="ChEBI" id="CHEBI:29033"/>
        <dbReference type="ChEBI" id="CHEBI:29034"/>
        <dbReference type="ChEBI" id="CHEBI:132124"/>
        <dbReference type="EC" id="7.1.1.8"/>
    </reaction>
</comment>
<evidence type="ECO:0000256" key="6">
    <source>
        <dbReference type="SAM" id="MobiDB-lite"/>
    </source>
</evidence>
<evidence type="ECO:0000256" key="2">
    <source>
        <dbReference type="ARBA" id="ARBA00012951"/>
    </source>
</evidence>
<protein>
    <recommendedName>
        <fullName evidence="3">Cytochrome bc1 complex cytochrome b subunit</fullName>
        <ecNumber evidence="2">7.1.1.8</ecNumber>
    </recommendedName>
    <alternativeName>
        <fullName evidence="5">Cytochrome bc1 reductase complex subunit QcrB</fullName>
    </alternativeName>
</protein>
<gene>
    <name evidence="9" type="ORF">ACFQZM_23540</name>
</gene>
<evidence type="ECO:0000259" key="8">
    <source>
        <dbReference type="PROSITE" id="PS51002"/>
    </source>
</evidence>
<feature type="region of interest" description="Disordered" evidence="6">
    <location>
        <begin position="1"/>
        <end position="21"/>
    </location>
</feature>
<evidence type="ECO:0000256" key="4">
    <source>
        <dbReference type="ARBA" id="ARBA00029351"/>
    </source>
</evidence>
<dbReference type="PANTHER" id="PTHR19271:SF16">
    <property type="entry name" value="CYTOCHROME B"/>
    <property type="match status" value="1"/>
</dbReference>
<dbReference type="InterPro" id="IPR027387">
    <property type="entry name" value="Cytb/b6-like_sf"/>
</dbReference>
<feature type="domain" description="Cytochrome b/b6 N-terminal region profile" evidence="8">
    <location>
        <begin position="17"/>
        <end position="243"/>
    </location>
</feature>
<sequence>MSTTEPSTELPRSVGGPANALDDRLGSTGFARRAARKAFPDHWSFLLGEIALYSFLVLLASGVFLTFFFKPSMSEVVYGGSYAPLRGVRMSEAYASTLRISMDVRGGLLMRQIHHWAALVFVAAILAHLLRVFLTGAFRKPRELNWLIGIVLLTLAMANGFTGYSLPDDLLSGTGLRLVIGAAQSLPLVGSYLGFFLLGGEFPGTDLVPRLYIVHVLLVPGLMLALVPVHAIVLPWVQKHTDFRRGRSTERTVEGKPFYPVFMAKTTAYLLFTAGVTVLLATFFQINPVWLYGPYDPTAISAGSQPDWYLAFGDGALRLMPGWDVDVAGHTVALGIVVPLLAITAFFTLLALYPFLERRATGDRAVHHVLDRPRDAATRAGLGAAGAAFYGVLWAAAGNDVIARTFHLSLFATTWFLRAAVLAGPVLAFAATRRICLGLQRRDRALLDSGVETGVIVRAPSGGYRERTRPLDAGAADRLRRPAPPAAPPHGPLARLFAGGELDRDPEGDRRPVSPG</sequence>
<keyword evidence="10" id="KW-1185">Reference proteome</keyword>